<dbReference type="EMBL" id="BCMS01000001">
    <property type="protein sequence ID" value="GAQ21495.1"/>
    <property type="molecule type" value="Genomic_DNA"/>
</dbReference>
<dbReference type="RefSeq" id="WP_058976401.1">
    <property type="nucleotide sequence ID" value="NZ_BCMS01000001.1"/>
</dbReference>
<dbReference type="SUPFAM" id="SSF56219">
    <property type="entry name" value="DNase I-like"/>
    <property type="match status" value="1"/>
</dbReference>
<dbReference type="PANTHER" id="PTHR14859:SF1">
    <property type="entry name" value="PGAP2-INTERACTING PROTEIN"/>
    <property type="match status" value="1"/>
</dbReference>
<dbReference type="GO" id="GO:0006506">
    <property type="term" value="P:GPI anchor biosynthetic process"/>
    <property type="evidence" value="ECO:0007669"/>
    <property type="project" value="TreeGrafter"/>
</dbReference>
<dbReference type="InterPro" id="IPR036691">
    <property type="entry name" value="Endo/exonu/phosph_ase_sf"/>
</dbReference>
<comment type="caution">
    <text evidence="2">The sequence shown here is derived from an EMBL/GenBank/DDBJ whole genome shotgun (WGS) entry which is preliminary data.</text>
</comment>
<dbReference type="Gene3D" id="3.60.10.10">
    <property type="entry name" value="Endonuclease/exonuclease/phosphatase"/>
    <property type="match status" value="1"/>
</dbReference>
<dbReference type="AlphaFoldDB" id="A0A124BRK7"/>
<proteinExistence type="predicted"/>
<organism evidence="2 3">
    <name type="scientific">Deinococcus grandis</name>
    <dbReference type="NCBI Taxonomy" id="57498"/>
    <lineage>
        <taxon>Bacteria</taxon>
        <taxon>Thermotogati</taxon>
        <taxon>Deinococcota</taxon>
        <taxon>Deinococci</taxon>
        <taxon>Deinococcales</taxon>
        <taxon>Deinococcaceae</taxon>
        <taxon>Deinococcus</taxon>
    </lineage>
</organism>
<evidence type="ECO:0000313" key="3">
    <source>
        <dbReference type="Proteomes" id="UP000056209"/>
    </source>
</evidence>
<accession>A0A124BRK7</accession>
<dbReference type="InterPro" id="IPR005135">
    <property type="entry name" value="Endo/exonuclease/phosphatase"/>
</dbReference>
<dbReference type="GO" id="GO:0003824">
    <property type="term" value="F:catalytic activity"/>
    <property type="evidence" value="ECO:0007669"/>
    <property type="project" value="InterPro"/>
</dbReference>
<dbReference type="Proteomes" id="UP000056209">
    <property type="component" value="Unassembled WGS sequence"/>
</dbReference>
<dbReference type="PANTHER" id="PTHR14859">
    <property type="entry name" value="CALCOFLUOR WHITE HYPERSENSITIVE PROTEIN PRECURSOR"/>
    <property type="match status" value="1"/>
</dbReference>
<gene>
    <name evidence="2" type="ORF">DEIGR_101522</name>
</gene>
<dbReference type="InterPro" id="IPR051916">
    <property type="entry name" value="GPI-anchor_lipid_remodeler"/>
</dbReference>
<dbReference type="GO" id="GO:0016020">
    <property type="term" value="C:membrane"/>
    <property type="evidence" value="ECO:0007669"/>
    <property type="project" value="GOC"/>
</dbReference>
<reference evidence="3" key="1">
    <citation type="submission" date="2015-11" db="EMBL/GenBank/DDBJ databases">
        <title>Draft Genome Sequence of the Radioresistant Bacterium Deinococcus grandis, Isolated from Freshwater Fish in Japan.</title>
        <authorList>
            <person name="Satoh K."/>
            <person name="Onodera T."/>
            <person name="Omoso K."/>
            <person name="Takeda-Yano K."/>
            <person name="Katayama T."/>
            <person name="Oono Y."/>
            <person name="Narumi I."/>
        </authorList>
    </citation>
    <scope>NUCLEOTIDE SEQUENCE [LARGE SCALE GENOMIC DNA]</scope>
    <source>
        <strain evidence="3">ATCC 43672</strain>
    </source>
</reference>
<dbReference type="Pfam" id="PF03372">
    <property type="entry name" value="Exo_endo_phos"/>
    <property type="match status" value="1"/>
</dbReference>
<dbReference type="OrthoDB" id="334565at2"/>
<name>A0A124BRK7_9DEIO</name>
<protein>
    <recommendedName>
        <fullName evidence="1">Endonuclease/exonuclease/phosphatase domain-containing protein</fullName>
    </recommendedName>
</protein>
<evidence type="ECO:0000313" key="2">
    <source>
        <dbReference type="EMBL" id="GAQ21495.1"/>
    </source>
</evidence>
<keyword evidence="3" id="KW-1185">Reference proteome</keyword>
<evidence type="ECO:0000259" key="1">
    <source>
        <dbReference type="Pfam" id="PF03372"/>
    </source>
</evidence>
<feature type="domain" description="Endonuclease/exonuclease/phosphatase" evidence="1">
    <location>
        <begin position="60"/>
        <end position="348"/>
    </location>
</feature>
<sequence>MNRILTRWLPRLLAGLIVLVAVLAGVVYALTDHPKPEQAADLTCPATAPTLKAGQDVRVMNWNVQYLAGRGYVFFYDTLAGDGPDTRPSPQSIARTLGEVTQAIREENPDLVLLQEVDRDSRRTDYADQLALIQAKLDGAYPCAATTYYHRATFVPHPSIMGRVGLSLSTLSRYRMDSATRYQLPRICGDPVTVAFNFKRAVLGVTLPVQGGQPLSVFNTHMDAFAQGCDTMRRQVAFIGDLLGRTSAPWVIGGDFNLLGTRAAYDRLRDREKAYFNPDTELAPLTAKYASFPSPAQIDSGNPAFITHYPNDPAVGKPDRTIDYYFYSAGLNHGAERVRQDDPKISDHYALLTTLTLP</sequence>